<sequence length="586" mass="64606">MLTAAASTTPSSPSTVATGTPSAIRHPPPAHPGRPIQIQKEHVKLKICLSEGTPPMPTVDETAVCGPTAHEFCSIANSTTANLSTTTCVSNCGNDIILSPAPASQMRIAYFEAWSGNRPCLRTNVDQIDTSKYTHIHFAFAEVSPSFQVVISDVQDDWDRFMAMKGVKTIISFGGWDFSVLPGTYRILRDAVKPANRKTFRKNVVDFVIQLGWPRSRLGVPWVSRQHAHSRLSRRGTELRHLASKCSRTLPRSKSKWDVGNKYAIDGCEAGNCPRPHVNITETMGALSMITKAGMLSNKVVVGVTSYERSFRMAQKDCVGPMCTFTGIRNDSHAAPGRCTGTKGYISDAEIADIIRFNPTAKTWQQYMTDYLVYNDFDWVAYMSNENKDLREILYELLHMGGSTDWAVDLQSFDPEFFYGNDPMNDPAREHWSSAALIASLRPWMSSKTREMCIPAARMAMSSRTSTTAMMLTPITDNCYKVGGNTKASCPPKASQRTSVRMEVKDEMAFGDHTMKEFSIAYEGTAPSITAYTGSAAMSAYDIAKDLDNLVLGIFFLLVDLIPGVGTFARGTWHDGAIERQDDPEG</sequence>
<feature type="compositionally biased region" description="Low complexity" evidence="5">
    <location>
        <begin position="1"/>
        <end position="23"/>
    </location>
</feature>
<proteinExistence type="inferred from homology"/>
<keyword evidence="4" id="KW-0843">Virulence</keyword>
<dbReference type="GO" id="GO:0008843">
    <property type="term" value="F:endochitinase activity"/>
    <property type="evidence" value="ECO:0007669"/>
    <property type="project" value="UniProtKB-EC"/>
</dbReference>
<dbReference type="SUPFAM" id="SSF51445">
    <property type="entry name" value="(Trans)glycosidases"/>
    <property type="match status" value="1"/>
</dbReference>
<evidence type="ECO:0000259" key="6">
    <source>
        <dbReference type="PROSITE" id="PS51910"/>
    </source>
</evidence>
<dbReference type="EMBL" id="MU866545">
    <property type="protein sequence ID" value="KAK4171539.1"/>
    <property type="molecule type" value="Genomic_DNA"/>
</dbReference>
<dbReference type="Gene3D" id="3.10.50.10">
    <property type="match status" value="1"/>
</dbReference>
<accession>A0AAN6VXC7</accession>
<dbReference type="Pfam" id="PF00704">
    <property type="entry name" value="Glyco_hydro_18"/>
    <property type="match status" value="1"/>
</dbReference>
<evidence type="ECO:0000256" key="2">
    <source>
        <dbReference type="ARBA" id="ARBA00012729"/>
    </source>
</evidence>
<dbReference type="Gene3D" id="3.20.20.80">
    <property type="entry name" value="Glycosidases"/>
    <property type="match status" value="2"/>
</dbReference>
<keyword evidence="3" id="KW-0147">Chitin-binding</keyword>
<feature type="region of interest" description="Disordered" evidence="5">
    <location>
        <begin position="1"/>
        <end position="35"/>
    </location>
</feature>
<evidence type="ECO:0000313" key="8">
    <source>
        <dbReference type="Proteomes" id="UP001302321"/>
    </source>
</evidence>
<organism evidence="7 8">
    <name type="scientific">Triangularia setosa</name>
    <dbReference type="NCBI Taxonomy" id="2587417"/>
    <lineage>
        <taxon>Eukaryota</taxon>
        <taxon>Fungi</taxon>
        <taxon>Dikarya</taxon>
        <taxon>Ascomycota</taxon>
        <taxon>Pezizomycotina</taxon>
        <taxon>Sordariomycetes</taxon>
        <taxon>Sordariomycetidae</taxon>
        <taxon>Sordariales</taxon>
        <taxon>Podosporaceae</taxon>
        <taxon>Triangularia</taxon>
    </lineage>
</organism>
<dbReference type="InterPro" id="IPR017853">
    <property type="entry name" value="GH"/>
</dbReference>
<evidence type="ECO:0000256" key="5">
    <source>
        <dbReference type="SAM" id="MobiDB-lite"/>
    </source>
</evidence>
<dbReference type="InterPro" id="IPR029070">
    <property type="entry name" value="Chitinase_insertion_sf"/>
</dbReference>
<comment type="similarity">
    <text evidence="1">Belongs to the glycosyl hydrolase 18 family. Chitinase class V subfamily.</text>
</comment>
<name>A0AAN6VXC7_9PEZI</name>
<evidence type="ECO:0000256" key="3">
    <source>
        <dbReference type="ARBA" id="ARBA00022669"/>
    </source>
</evidence>
<gene>
    <name evidence="7" type="ORF">QBC36DRAFT_382486</name>
</gene>
<dbReference type="PROSITE" id="PS51910">
    <property type="entry name" value="GH18_2"/>
    <property type="match status" value="1"/>
</dbReference>
<keyword evidence="8" id="KW-1185">Reference proteome</keyword>
<feature type="domain" description="GH18" evidence="6">
    <location>
        <begin position="105"/>
        <end position="212"/>
    </location>
</feature>
<protein>
    <recommendedName>
        <fullName evidence="2">chitinase</fullName>
        <ecNumber evidence="2">3.2.1.14</ecNumber>
    </recommendedName>
</protein>
<dbReference type="SUPFAM" id="SSF54556">
    <property type="entry name" value="Chitinase insertion domain"/>
    <property type="match status" value="1"/>
</dbReference>
<evidence type="ECO:0000256" key="1">
    <source>
        <dbReference type="ARBA" id="ARBA00008682"/>
    </source>
</evidence>
<dbReference type="InterPro" id="IPR011583">
    <property type="entry name" value="Chitinase_II/V-like_cat"/>
</dbReference>
<dbReference type="PANTHER" id="PTHR47700:SF2">
    <property type="entry name" value="CHITINASE"/>
    <property type="match status" value="1"/>
</dbReference>
<comment type="caution">
    <text evidence="7">The sequence shown here is derived from an EMBL/GenBank/DDBJ whole genome shotgun (WGS) entry which is preliminary data.</text>
</comment>
<dbReference type="GO" id="GO:0005975">
    <property type="term" value="P:carbohydrate metabolic process"/>
    <property type="evidence" value="ECO:0007669"/>
    <property type="project" value="InterPro"/>
</dbReference>
<reference evidence="7" key="2">
    <citation type="submission" date="2023-05" db="EMBL/GenBank/DDBJ databases">
        <authorList>
            <consortium name="Lawrence Berkeley National Laboratory"/>
            <person name="Steindorff A."/>
            <person name="Hensen N."/>
            <person name="Bonometti L."/>
            <person name="Westerberg I."/>
            <person name="Brannstrom I.O."/>
            <person name="Guillou S."/>
            <person name="Cros-Aarteil S."/>
            <person name="Calhoun S."/>
            <person name="Haridas S."/>
            <person name="Kuo A."/>
            <person name="Mondo S."/>
            <person name="Pangilinan J."/>
            <person name="Riley R."/>
            <person name="Labutti K."/>
            <person name="Andreopoulos B."/>
            <person name="Lipzen A."/>
            <person name="Chen C."/>
            <person name="Yanf M."/>
            <person name="Daum C."/>
            <person name="Ng V."/>
            <person name="Clum A."/>
            <person name="Ohm R."/>
            <person name="Martin F."/>
            <person name="Silar P."/>
            <person name="Natvig D."/>
            <person name="Lalanne C."/>
            <person name="Gautier V."/>
            <person name="Ament-Velasquez S.L."/>
            <person name="Kruys A."/>
            <person name="Hutchinson M.I."/>
            <person name="Powell A.J."/>
            <person name="Barry K."/>
            <person name="Miller A.N."/>
            <person name="Grigoriev I.V."/>
            <person name="Debuchy R."/>
            <person name="Gladieux P."/>
            <person name="Thoren M.H."/>
            <person name="Johannesson H."/>
        </authorList>
    </citation>
    <scope>NUCLEOTIDE SEQUENCE</scope>
    <source>
        <strain evidence="7">CBS 892.96</strain>
    </source>
</reference>
<evidence type="ECO:0000256" key="4">
    <source>
        <dbReference type="ARBA" id="ARBA00023026"/>
    </source>
</evidence>
<dbReference type="InterPro" id="IPR001223">
    <property type="entry name" value="Glyco_hydro18_cat"/>
</dbReference>
<dbReference type="Proteomes" id="UP001302321">
    <property type="component" value="Unassembled WGS sequence"/>
</dbReference>
<reference evidence="7" key="1">
    <citation type="journal article" date="2023" name="Mol. Phylogenet. Evol.">
        <title>Genome-scale phylogeny and comparative genomics of the fungal order Sordariales.</title>
        <authorList>
            <person name="Hensen N."/>
            <person name="Bonometti L."/>
            <person name="Westerberg I."/>
            <person name="Brannstrom I.O."/>
            <person name="Guillou S."/>
            <person name="Cros-Aarteil S."/>
            <person name="Calhoun S."/>
            <person name="Haridas S."/>
            <person name="Kuo A."/>
            <person name="Mondo S."/>
            <person name="Pangilinan J."/>
            <person name="Riley R."/>
            <person name="LaButti K."/>
            <person name="Andreopoulos B."/>
            <person name="Lipzen A."/>
            <person name="Chen C."/>
            <person name="Yan M."/>
            <person name="Daum C."/>
            <person name="Ng V."/>
            <person name="Clum A."/>
            <person name="Steindorff A."/>
            <person name="Ohm R.A."/>
            <person name="Martin F."/>
            <person name="Silar P."/>
            <person name="Natvig D.O."/>
            <person name="Lalanne C."/>
            <person name="Gautier V."/>
            <person name="Ament-Velasquez S.L."/>
            <person name="Kruys A."/>
            <person name="Hutchinson M.I."/>
            <person name="Powell A.J."/>
            <person name="Barry K."/>
            <person name="Miller A.N."/>
            <person name="Grigoriev I.V."/>
            <person name="Debuchy R."/>
            <person name="Gladieux P."/>
            <person name="Hiltunen Thoren M."/>
            <person name="Johannesson H."/>
        </authorList>
    </citation>
    <scope>NUCLEOTIDE SEQUENCE</scope>
    <source>
        <strain evidence="7">CBS 892.96</strain>
    </source>
</reference>
<keyword evidence="7" id="KW-0378">Hydrolase</keyword>
<dbReference type="EC" id="3.2.1.14" evidence="2"/>
<dbReference type="InterPro" id="IPR053214">
    <property type="entry name" value="LysM12-like"/>
</dbReference>
<dbReference type="SMART" id="SM00636">
    <property type="entry name" value="Glyco_18"/>
    <property type="match status" value="1"/>
</dbReference>
<dbReference type="PANTHER" id="PTHR47700">
    <property type="entry name" value="V CHITINASE, PUTATIVE (AFU_ORTHOLOGUE AFUA_6G13720)-RELATED"/>
    <property type="match status" value="1"/>
</dbReference>
<dbReference type="GO" id="GO:0008061">
    <property type="term" value="F:chitin binding"/>
    <property type="evidence" value="ECO:0007669"/>
    <property type="project" value="UniProtKB-KW"/>
</dbReference>
<dbReference type="AlphaFoldDB" id="A0AAN6VXC7"/>
<evidence type="ECO:0000313" key="7">
    <source>
        <dbReference type="EMBL" id="KAK4171539.1"/>
    </source>
</evidence>